<dbReference type="AlphaFoldDB" id="S3CHZ0"/>
<dbReference type="HOGENOM" id="CLU_026673_3_3_1"/>
<dbReference type="Gene3D" id="3.40.50.720">
    <property type="entry name" value="NAD(P)-binding Rossmann-like Domain"/>
    <property type="match status" value="1"/>
</dbReference>
<dbReference type="InterPro" id="IPR013149">
    <property type="entry name" value="ADH-like_C"/>
</dbReference>
<proteinExistence type="predicted"/>
<evidence type="ECO:0000259" key="1">
    <source>
        <dbReference type="SMART" id="SM00829"/>
    </source>
</evidence>
<protein>
    <submittedName>
        <fullName evidence="2">GroES-like protein</fullName>
    </submittedName>
</protein>
<dbReference type="Gene3D" id="3.90.180.10">
    <property type="entry name" value="Medium-chain alcohol dehydrogenases, catalytic domain"/>
    <property type="match status" value="1"/>
</dbReference>
<dbReference type="SUPFAM" id="SSF51735">
    <property type="entry name" value="NAD(P)-binding Rossmann-fold domains"/>
    <property type="match status" value="1"/>
</dbReference>
<dbReference type="GO" id="GO:0016491">
    <property type="term" value="F:oxidoreductase activity"/>
    <property type="evidence" value="ECO:0007669"/>
    <property type="project" value="InterPro"/>
</dbReference>
<dbReference type="InterPro" id="IPR013154">
    <property type="entry name" value="ADH-like_N"/>
</dbReference>
<dbReference type="OMA" id="EIMWPET"/>
<dbReference type="InterPro" id="IPR036291">
    <property type="entry name" value="NAD(P)-bd_dom_sf"/>
</dbReference>
<dbReference type="KEGG" id="glz:GLAREA_01382"/>
<keyword evidence="3" id="KW-1185">Reference proteome</keyword>
<dbReference type="Proteomes" id="UP000016922">
    <property type="component" value="Unassembled WGS sequence"/>
</dbReference>
<sequence>MSTMHAINLLKVPSWSSSTVASTTDLTYNPTHPLPVPSPTQLLIRIHATAITPYELSWEYPPSATEPRIPCHDIAGVVVSAPEDSGFQIGDRVFGLLGFYGQGGLAEYTVAEEKYLAKIPEGMGFVEAASLGRAGLTVFEGLRVRNGGVVREGSKVLVLGATGAVGRMGVQCIRHWVGASGKVIAMGGEGTAELKSLGADAVFNYREEPNWVDLVKNLGEVDVIFDCVGKKTLEVAIPLVRNGGKIVTIGSPPPAISGVKGWDEVEKRGDGFFFIVDGDGDLLGEVAGLYEKGVIKASVSNVVEGLSEKGVQEGWALALKGGVKGKPGTTVVKVL</sequence>
<dbReference type="Pfam" id="PF00107">
    <property type="entry name" value="ADH_zinc_N"/>
    <property type="match status" value="1"/>
</dbReference>
<dbReference type="STRING" id="1116229.S3CHZ0"/>
<dbReference type="Pfam" id="PF08240">
    <property type="entry name" value="ADH_N"/>
    <property type="match status" value="1"/>
</dbReference>
<dbReference type="PANTHER" id="PTHR11695">
    <property type="entry name" value="ALCOHOL DEHYDROGENASE RELATED"/>
    <property type="match status" value="1"/>
</dbReference>
<dbReference type="SMART" id="SM00829">
    <property type="entry name" value="PKS_ER"/>
    <property type="match status" value="1"/>
</dbReference>
<dbReference type="InterPro" id="IPR011032">
    <property type="entry name" value="GroES-like_sf"/>
</dbReference>
<dbReference type="GO" id="GO:0005739">
    <property type="term" value="C:mitochondrion"/>
    <property type="evidence" value="ECO:0007669"/>
    <property type="project" value="TreeGrafter"/>
</dbReference>
<accession>S3CHZ0</accession>
<name>S3CHZ0_GLAL2</name>
<reference evidence="2 3" key="1">
    <citation type="journal article" date="2013" name="BMC Genomics">
        <title>Genomics-driven discovery of the pneumocandin biosynthetic gene cluster in the fungus Glarea lozoyensis.</title>
        <authorList>
            <person name="Chen L."/>
            <person name="Yue Q."/>
            <person name="Zhang X."/>
            <person name="Xiang M."/>
            <person name="Wang C."/>
            <person name="Li S."/>
            <person name="Che Y."/>
            <person name="Ortiz-Lopez F.J."/>
            <person name="Bills G.F."/>
            <person name="Liu X."/>
            <person name="An Z."/>
        </authorList>
    </citation>
    <scope>NUCLEOTIDE SEQUENCE [LARGE SCALE GENOMIC DNA]</scope>
    <source>
        <strain evidence="3">ATCC 20868 / MF5171</strain>
    </source>
</reference>
<dbReference type="eggNOG" id="KOG1198">
    <property type="taxonomic scope" value="Eukaryota"/>
</dbReference>
<dbReference type="SUPFAM" id="SSF50129">
    <property type="entry name" value="GroES-like"/>
    <property type="match status" value="1"/>
</dbReference>
<feature type="domain" description="Enoyl reductase (ER)" evidence="1">
    <location>
        <begin position="21"/>
        <end position="332"/>
    </location>
</feature>
<organism evidence="2 3">
    <name type="scientific">Glarea lozoyensis (strain ATCC 20868 / MF5171)</name>
    <dbReference type="NCBI Taxonomy" id="1116229"/>
    <lineage>
        <taxon>Eukaryota</taxon>
        <taxon>Fungi</taxon>
        <taxon>Dikarya</taxon>
        <taxon>Ascomycota</taxon>
        <taxon>Pezizomycotina</taxon>
        <taxon>Leotiomycetes</taxon>
        <taxon>Helotiales</taxon>
        <taxon>Helotiaceae</taxon>
        <taxon>Glarea</taxon>
    </lineage>
</organism>
<gene>
    <name evidence="2" type="ORF">GLAREA_01382</name>
</gene>
<evidence type="ECO:0000313" key="3">
    <source>
        <dbReference type="Proteomes" id="UP000016922"/>
    </source>
</evidence>
<dbReference type="EMBL" id="KE145371">
    <property type="protein sequence ID" value="EPE25470.1"/>
    <property type="molecule type" value="Genomic_DNA"/>
</dbReference>
<dbReference type="GeneID" id="19460440"/>
<dbReference type="PANTHER" id="PTHR11695:SF647">
    <property type="entry name" value="ENOYL REDUCTASE (ER) DOMAIN-CONTAINING PROTEIN"/>
    <property type="match status" value="1"/>
</dbReference>
<evidence type="ECO:0000313" key="2">
    <source>
        <dbReference type="EMBL" id="EPE25470.1"/>
    </source>
</evidence>
<dbReference type="InterPro" id="IPR020843">
    <property type="entry name" value="ER"/>
</dbReference>
<dbReference type="CDD" id="cd05289">
    <property type="entry name" value="MDR_like_2"/>
    <property type="match status" value="1"/>
</dbReference>
<dbReference type="OrthoDB" id="3509362at2759"/>
<dbReference type="InterPro" id="IPR050700">
    <property type="entry name" value="YIM1/Zinc_Alcohol_DH_Fams"/>
</dbReference>
<dbReference type="RefSeq" id="XP_008086789.1">
    <property type="nucleotide sequence ID" value="XM_008088598.1"/>
</dbReference>